<dbReference type="InterPro" id="IPR032466">
    <property type="entry name" value="Metal_Hydrolase"/>
</dbReference>
<dbReference type="EMBL" id="AP019389">
    <property type="protein sequence ID" value="BBI19599.1"/>
    <property type="molecule type" value="Genomic_DNA"/>
</dbReference>
<protein>
    <recommendedName>
        <fullName evidence="1">Amidohydrolase-related domain-containing protein</fullName>
    </recommendedName>
</protein>
<sequence length="673" mass="72818">MKFPAICVAALLATSASAESHEYRVLFGGDDVGGLEVETDGDTSTIVFDYKQNGRGPTIAETLKLDESGMPSSWTITGRTTFGNPVNETYACADGKADWRDATGPGSADACSFYIDQNGSPWGMSLLAKALLAEPDGEMAVLPDGTARIRARDSATYDGAGGTVTVTTYEITGLSTNPTHVTLDEELQLFSVASPRFAIVREGYEGADEALRAEAERYSTQRFVEIQANAARNFEGPVRIRNVRIFDPKTLAVTEARDVVVNGERIASIQQVGSTPTEGETVIDGAGGTLVPGMYEMHGHIGQDNALMNIVAGITSVRDMGNENAVLDGLIERIADGTIAGPRISRSGFIEGKSEFSAATGEIAANEQEAIDLVRWYAARGYLQVKLYNSMNPEWATAVVGEAHALGMRVAGHVPAFSTADAMIDAGFDEITHVNQLMLGWVLNEGEDTRTLFRFTAMQRFPSLDLEGELVQSTLDKMARKGVAHDPTIAIHELGLTAIDGEIPAGSVDVFDNMPIDTQRAMKQALFGTDSQAERDAYIAAFKTILETLTLMNDKGIFLVPGTDLGGSFAYHRELELFEKLGMTPAQVLRRATYDMAEYLDQDEDLGSIERGKYADFFLVPGDPTANLKEIKRIRMVVANGTVYFPSEIYPYFGIKPFADAPQILTGPQPLED</sequence>
<dbReference type="Pfam" id="PF01979">
    <property type="entry name" value="Amidohydro_1"/>
    <property type="match status" value="1"/>
</dbReference>
<accession>A0A3T1CF43</accession>
<dbReference type="InterPro" id="IPR006680">
    <property type="entry name" value="Amidohydro-rel"/>
</dbReference>
<gene>
    <name evidence="2" type="ORF">EKJ_04460</name>
</gene>
<dbReference type="Gene3D" id="3.40.50.10910">
    <property type="entry name" value="Amidohydrolase"/>
    <property type="match status" value="1"/>
</dbReference>
<dbReference type="PANTHER" id="PTHR43135">
    <property type="entry name" value="ALPHA-D-RIBOSE 1-METHYLPHOSPHONATE 5-TRIPHOSPHATE DIPHOSPHATASE"/>
    <property type="match status" value="1"/>
</dbReference>
<dbReference type="SUPFAM" id="SSF51556">
    <property type="entry name" value="Metallo-dependent hydrolases"/>
    <property type="match status" value="1"/>
</dbReference>
<dbReference type="Gene3D" id="1.20.58.520">
    <property type="entry name" value="Amidohydrolase"/>
    <property type="match status" value="1"/>
</dbReference>
<dbReference type="GO" id="GO:0016810">
    <property type="term" value="F:hydrolase activity, acting on carbon-nitrogen (but not peptide) bonds"/>
    <property type="evidence" value="ECO:0007669"/>
    <property type="project" value="InterPro"/>
</dbReference>
<proteinExistence type="predicted"/>
<evidence type="ECO:0000313" key="2">
    <source>
        <dbReference type="EMBL" id="BBI19599.1"/>
    </source>
</evidence>
<dbReference type="Gene3D" id="3.30.110.90">
    <property type="entry name" value="Amidohydrolase"/>
    <property type="match status" value="1"/>
</dbReference>
<dbReference type="Proteomes" id="UP000290057">
    <property type="component" value="Chromosome"/>
</dbReference>
<dbReference type="AlphaFoldDB" id="A0A3T1CF43"/>
<evidence type="ECO:0000259" key="1">
    <source>
        <dbReference type="Pfam" id="PF01979"/>
    </source>
</evidence>
<feature type="domain" description="Amidohydrolase-related" evidence="1">
    <location>
        <begin position="551"/>
        <end position="643"/>
    </location>
</feature>
<keyword evidence="3" id="KW-1185">Reference proteome</keyword>
<dbReference type="SUPFAM" id="SSF51338">
    <property type="entry name" value="Composite domain of metallo-dependent hydrolases"/>
    <property type="match status" value="1"/>
</dbReference>
<organism evidence="2 3">
    <name type="scientific">Qipengyuania flava</name>
    <dbReference type="NCBI Taxonomy" id="192812"/>
    <lineage>
        <taxon>Bacteria</taxon>
        <taxon>Pseudomonadati</taxon>
        <taxon>Pseudomonadota</taxon>
        <taxon>Alphaproteobacteria</taxon>
        <taxon>Sphingomonadales</taxon>
        <taxon>Erythrobacteraceae</taxon>
        <taxon>Qipengyuania</taxon>
    </lineage>
</organism>
<dbReference type="PANTHER" id="PTHR43135:SF3">
    <property type="entry name" value="ALPHA-D-RIBOSE 1-METHYLPHOSPHONATE 5-TRIPHOSPHATE DIPHOSPHATASE"/>
    <property type="match status" value="1"/>
</dbReference>
<dbReference type="InterPro" id="IPR051781">
    <property type="entry name" value="Metallo-dep_Hydrolase"/>
</dbReference>
<dbReference type="Gene3D" id="2.30.40.10">
    <property type="entry name" value="Urease, subunit C, domain 1"/>
    <property type="match status" value="1"/>
</dbReference>
<dbReference type="RefSeq" id="WP_130585744.1">
    <property type="nucleotide sequence ID" value="NZ_AP019389.1"/>
</dbReference>
<evidence type="ECO:0000313" key="3">
    <source>
        <dbReference type="Proteomes" id="UP000290057"/>
    </source>
</evidence>
<dbReference type="InterPro" id="IPR011059">
    <property type="entry name" value="Metal-dep_hydrolase_composite"/>
</dbReference>
<reference evidence="2 3" key="1">
    <citation type="submission" date="2019-01" db="EMBL/GenBank/DDBJ databases">
        <title>Complete genome sequence of Erythrobacter flavus KJ5.</title>
        <authorList>
            <person name="Kanesaki Y."/>
            <person name="Brotosudarmo T."/>
            <person name="Moriuchi R."/>
            <person name="Awai K."/>
        </authorList>
    </citation>
    <scope>NUCLEOTIDE SEQUENCE [LARGE SCALE GENOMIC DNA]</scope>
    <source>
        <strain evidence="2 3">KJ5</strain>
    </source>
</reference>
<name>A0A3T1CF43_9SPHN</name>